<reference evidence="1 2" key="1">
    <citation type="journal article" date="2022" name="DNA Res.">
        <title>Chromosomal-level genome assembly of the orchid tree Bauhinia variegata (Leguminosae; Cercidoideae) supports the allotetraploid origin hypothesis of Bauhinia.</title>
        <authorList>
            <person name="Zhong Y."/>
            <person name="Chen Y."/>
            <person name="Zheng D."/>
            <person name="Pang J."/>
            <person name="Liu Y."/>
            <person name="Luo S."/>
            <person name="Meng S."/>
            <person name="Qian L."/>
            <person name="Wei D."/>
            <person name="Dai S."/>
            <person name="Zhou R."/>
        </authorList>
    </citation>
    <scope>NUCLEOTIDE SEQUENCE [LARGE SCALE GENOMIC DNA]</scope>
    <source>
        <strain evidence="1">BV-YZ2020</strain>
    </source>
</reference>
<name>A0ACB9MH18_BAUVA</name>
<comment type="caution">
    <text evidence="1">The sequence shown here is derived from an EMBL/GenBank/DDBJ whole genome shotgun (WGS) entry which is preliminary data.</text>
</comment>
<keyword evidence="2" id="KW-1185">Reference proteome</keyword>
<dbReference type="Proteomes" id="UP000828941">
    <property type="component" value="Chromosome 9"/>
</dbReference>
<evidence type="ECO:0000313" key="1">
    <source>
        <dbReference type="EMBL" id="KAI4322804.1"/>
    </source>
</evidence>
<gene>
    <name evidence="1" type="ORF">L6164_022464</name>
</gene>
<dbReference type="EMBL" id="CM039434">
    <property type="protein sequence ID" value="KAI4322804.1"/>
    <property type="molecule type" value="Genomic_DNA"/>
</dbReference>
<accession>A0ACB9MH18</accession>
<proteinExistence type="predicted"/>
<protein>
    <submittedName>
        <fullName evidence="1">Uncharacterized protein</fullName>
    </submittedName>
</protein>
<evidence type="ECO:0000313" key="2">
    <source>
        <dbReference type="Proteomes" id="UP000828941"/>
    </source>
</evidence>
<sequence length="351" mass="39195">MPQINEVIEYPAFSSENSANATLPDSNPDPSAGIFIAERATDLLLQVSLSAESTSSPITDLAYSAMDELAKIAVVGKPLWQLQKESKYETLNDIEYLKEFGHVDATLLEIMKMVEVGEPAYLPSFDSSRVDSMSMLTKPTSIGSALQIEASRDIAYVKMNPTNVVELLMDLGQWSEAFHKIVSGAMVLRILRNGVEGSYDGKLQVMSAEFHLPTPLVATRKCNFARYCKQLCHDEWAVVDVSLEEFFTDPSANFRRRPSGCYIKEMEFGYSKVTWVEHVEADYRGLNGNFKHLVTSGFAFSATRWISCILRHCEWRATLKAATTTPTADGGKSTIYILSVELRNLIEIFHC</sequence>
<organism evidence="1 2">
    <name type="scientific">Bauhinia variegata</name>
    <name type="common">Purple orchid tree</name>
    <name type="synonym">Phanera variegata</name>
    <dbReference type="NCBI Taxonomy" id="167791"/>
    <lineage>
        <taxon>Eukaryota</taxon>
        <taxon>Viridiplantae</taxon>
        <taxon>Streptophyta</taxon>
        <taxon>Embryophyta</taxon>
        <taxon>Tracheophyta</taxon>
        <taxon>Spermatophyta</taxon>
        <taxon>Magnoliopsida</taxon>
        <taxon>eudicotyledons</taxon>
        <taxon>Gunneridae</taxon>
        <taxon>Pentapetalae</taxon>
        <taxon>rosids</taxon>
        <taxon>fabids</taxon>
        <taxon>Fabales</taxon>
        <taxon>Fabaceae</taxon>
        <taxon>Cercidoideae</taxon>
        <taxon>Cercideae</taxon>
        <taxon>Bauhiniinae</taxon>
        <taxon>Bauhinia</taxon>
    </lineage>
</organism>